<evidence type="ECO:0000259" key="1">
    <source>
        <dbReference type="Pfam" id="PF20150"/>
    </source>
</evidence>
<evidence type="ECO:0000313" key="2">
    <source>
        <dbReference type="EMBL" id="KAK9423873.1"/>
    </source>
</evidence>
<sequence>MSLPGPTGANSSFNILPLELKELVWLLSLPGEVSEVALLPAGLRPIIPLGPRPDDSAEHLVIYTAYPVLLHVCREWRVFAMARTTFRYCQAAMMDVPSRPFRTDLDVLYIPAVDSSPVWFSGDPRCSVTRHIAMQPHTFLNYGARSLALMTYFKNIETLTIVLPSSTGHHSLHATFAAPSKRCQLRRISNAALNDLGALSLVHDYGSSTSALGQVAKVSRFLKWIEVAVQRTTQYLQATQEWNPSGQEERDGCARPLRVGALAQTFVEYRFSSGTGGWAEG</sequence>
<organism evidence="2 3">
    <name type="scientific">Seiridium unicorne</name>
    <dbReference type="NCBI Taxonomy" id="138068"/>
    <lineage>
        <taxon>Eukaryota</taxon>
        <taxon>Fungi</taxon>
        <taxon>Dikarya</taxon>
        <taxon>Ascomycota</taxon>
        <taxon>Pezizomycotina</taxon>
        <taxon>Sordariomycetes</taxon>
        <taxon>Xylariomycetidae</taxon>
        <taxon>Amphisphaeriales</taxon>
        <taxon>Sporocadaceae</taxon>
        <taxon>Seiridium</taxon>
    </lineage>
</organism>
<name>A0ABR2VAE6_9PEZI</name>
<dbReference type="Proteomes" id="UP001408356">
    <property type="component" value="Unassembled WGS sequence"/>
</dbReference>
<reference evidence="2 3" key="1">
    <citation type="journal article" date="2024" name="J. Plant Pathol.">
        <title>Sequence and assembly of the genome of Seiridium unicorne, isolate CBS 538.82, causal agent of cypress canker disease.</title>
        <authorList>
            <person name="Scali E."/>
            <person name="Rocca G.D."/>
            <person name="Danti R."/>
            <person name="Garbelotto M."/>
            <person name="Barberini S."/>
            <person name="Baroncelli R."/>
            <person name="Emiliani G."/>
        </authorList>
    </citation>
    <scope>NUCLEOTIDE SEQUENCE [LARGE SCALE GENOMIC DNA]</scope>
    <source>
        <strain evidence="2 3">BM-138-508</strain>
    </source>
</reference>
<dbReference type="Pfam" id="PF20150">
    <property type="entry name" value="2EXR"/>
    <property type="match status" value="1"/>
</dbReference>
<evidence type="ECO:0000313" key="3">
    <source>
        <dbReference type="Proteomes" id="UP001408356"/>
    </source>
</evidence>
<gene>
    <name evidence="2" type="ORF">SUNI508_03889</name>
</gene>
<dbReference type="InterPro" id="IPR045518">
    <property type="entry name" value="2EXR"/>
</dbReference>
<keyword evidence="3" id="KW-1185">Reference proteome</keyword>
<feature type="domain" description="2EXR" evidence="1">
    <location>
        <begin position="12"/>
        <end position="108"/>
    </location>
</feature>
<accession>A0ABR2VAE6</accession>
<proteinExistence type="predicted"/>
<dbReference type="EMBL" id="JARVKF010000057">
    <property type="protein sequence ID" value="KAK9423873.1"/>
    <property type="molecule type" value="Genomic_DNA"/>
</dbReference>
<protein>
    <recommendedName>
        <fullName evidence="1">2EXR domain-containing protein</fullName>
    </recommendedName>
</protein>
<comment type="caution">
    <text evidence="2">The sequence shown here is derived from an EMBL/GenBank/DDBJ whole genome shotgun (WGS) entry which is preliminary data.</text>
</comment>